<dbReference type="AlphaFoldDB" id="A2DKU3"/>
<evidence type="ECO:0000313" key="14">
    <source>
        <dbReference type="EMBL" id="EAY18896.1"/>
    </source>
</evidence>
<keyword evidence="5 9" id="KW-0493">Microtubule</keyword>
<feature type="compositionally biased region" description="Polar residues" evidence="11">
    <location>
        <begin position="137"/>
        <end position="149"/>
    </location>
</feature>
<dbReference type="OrthoDB" id="2119228at2759"/>
<feature type="compositionally biased region" description="Low complexity" evidence="11">
    <location>
        <begin position="190"/>
        <end position="208"/>
    </location>
</feature>
<dbReference type="GO" id="GO:0051225">
    <property type="term" value="P:spindle assembly"/>
    <property type="evidence" value="ECO:0000318"/>
    <property type="project" value="GO_Central"/>
</dbReference>
<sequence length="285" mass="32400">MHNDNYVGKTQLIEWMNKTLDLEYTKVEDCANGAAFCQIIDAIYPGTVPMGRVNFNAQLQHENFENYKVLQEVFSKNGIKQFIDVENLSAGKYMAVLEMLQWLYGFYEANKPDQEYNAKSRRHSKTRSIPKPLHRTGQYQRSTESTTRSGAPLPLKPTESITRSGYPPSQKKPRTPANAPKQEPPKSATDPASSPTQAQAPADPAGTPIQEAHWKARIKELKTELKGAKEDLEGMTEERDFYYDKLRRVEDFCQQHEDVDLIQTILGILYETDEAQGFLPPQDAE</sequence>
<keyword evidence="15" id="KW-1185">Reference proteome</keyword>
<dbReference type="PROSITE" id="PS50021">
    <property type="entry name" value="CH"/>
    <property type="match status" value="1"/>
</dbReference>
<dbReference type="Pfam" id="PF03271">
    <property type="entry name" value="EB1"/>
    <property type="match status" value="1"/>
</dbReference>
<feature type="domain" description="EB1 C-terminal" evidence="13">
    <location>
        <begin position="210"/>
        <end position="278"/>
    </location>
</feature>
<keyword evidence="3" id="KW-0963">Cytoplasm</keyword>
<dbReference type="VEuPathDB" id="TrichDB:TVAGG3_0360990"/>
<dbReference type="eggNOG" id="KOG3000">
    <property type="taxonomic scope" value="Eukaryota"/>
</dbReference>
<dbReference type="InterPro" id="IPR036872">
    <property type="entry name" value="CH_dom_sf"/>
</dbReference>
<keyword evidence="7" id="KW-0206">Cytoskeleton</keyword>
<dbReference type="Gene3D" id="1.10.418.10">
    <property type="entry name" value="Calponin-like domain"/>
    <property type="match status" value="1"/>
</dbReference>
<dbReference type="GO" id="GO:0035372">
    <property type="term" value="P:protein localization to microtubule"/>
    <property type="evidence" value="ECO:0000318"/>
    <property type="project" value="GO_Central"/>
</dbReference>
<evidence type="ECO:0000256" key="7">
    <source>
        <dbReference type="ARBA" id="ARBA00023212"/>
    </source>
</evidence>
<evidence type="ECO:0000256" key="8">
    <source>
        <dbReference type="ARBA" id="ARBA00023306"/>
    </source>
</evidence>
<feature type="coiled-coil region" evidence="10">
    <location>
        <begin position="211"/>
        <end position="238"/>
    </location>
</feature>
<dbReference type="FunCoup" id="A2DKU3">
    <property type="interactions" value="328"/>
</dbReference>
<evidence type="ECO:0000256" key="1">
    <source>
        <dbReference type="ARBA" id="ARBA00004245"/>
    </source>
</evidence>
<evidence type="ECO:0000259" key="13">
    <source>
        <dbReference type="PROSITE" id="PS51230"/>
    </source>
</evidence>
<dbReference type="STRING" id="5722.A2DKU3"/>
<keyword evidence="6" id="KW-0498">Mitosis</keyword>
<name>A2DKU3_TRIV3</name>
<protein>
    <submittedName>
        <fullName evidence="14">EB1 protein</fullName>
    </submittedName>
</protein>
<dbReference type="EMBL" id="DS113213">
    <property type="protein sequence ID" value="EAY18896.1"/>
    <property type="molecule type" value="Genomic_DNA"/>
</dbReference>
<dbReference type="VEuPathDB" id="TrichDB:TVAG_146390"/>
<reference evidence="14" key="2">
    <citation type="journal article" date="2007" name="Science">
        <title>Draft genome sequence of the sexually transmitted pathogen Trichomonas vaginalis.</title>
        <authorList>
            <person name="Carlton J.M."/>
            <person name="Hirt R.P."/>
            <person name="Silva J.C."/>
            <person name="Delcher A.L."/>
            <person name="Schatz M."/>
            <person name="Zhao Q."/>
            <person name="Wortman J.R."/>
            <person name="Bidwell S.L."/>
            <person name="Alsmark U.C.M."/>
            <person name="Besteiro S."/>
            <person name="Sicheritz-Ponten T."/>
            <person name="Noel C.J."/>
            <person name="Dacks J.B."/>
            <person name="Foster P.G."/>
            <person name="Simillion C."/>
            <person name="Van de Peer Y."/>
            <person name="Miranda-Saavedra D."/>
            <person name="Barton G.J."/>
            <person name="Westrop G.D."/>
            <person name="Mueller S."/>
            <person name="Dessi D."/>
            <person name="Fiori P.L."/>
            <person name="Ren Q."/>
            <person name="Paulsen I."/>
            <person name="Zhang H."/>
            <person name="Bastida-Corcuera F.D."/>
            <person name="Simoes-Barbosa A."/>
            <person name="Brown M.T."/>
            <person name="Hayes R.D."/>
            <person name="Mukherjee M."/>
            <person name="Okumura C.Y."/>
            <person name="Schneider R."/>
            <person name="Smith A.J."/>
            <person name="Vanacova S."/>
            <person name="Villalvazo M."/>
            <person name="Haas B.J."/>
            <person name="Pertea M."/>
            <person name="Feldblyum T.V."/>
            <person name="Utterback T.R."/>
            <person name="Shu C.L."/>
            <person name="Osoegawa K."/>
            <person name="de Jong P.J."/>
            <person name="Hrdy I."/>
            <person name="Horvathova L."/>
            <person name="Zubacova Z."/>
            <person name="Dolezal P."/>
            <person name="Malik S.B."/>
            <person name="Logsdon J.M. Jr."/>
            <person name="Henze K."/>
            <person name="Gupta A."/>
            <person name="Wang C.C."/>
            <person name="Dunne R.L."/>
            <person name="Upcroft J.A."/>
            <person name="Upcroft P."/>
            <person name="White O."/>
            <person name="Salzberg S.L."/>
            <person name="Tang P."/>
            <person name="Chiu C.-H."/>
            <person name="Lee Y.-S."/>
            <person name="Embley T.M."/>
            <person name="Coombs G.H."/>
            <person name="Mottram J.C."/>
            <person name="Tachezy J."/>
            <person name="Fraser-Liggett C.M."/>
            <person name="Johnson P.J."/>
        </authorList>
    </citation>
    <scope>NUCLEOTIDE SEQUENCE [LARGE SCALE GENOMIC DNA]</scope>
    <source>
        <strain evidence="14">G3</strain>
    </source>
</reference>
<evidence type="ECO:0000259" key="12">
    <source>
        <dbReference type="PROSITE" id="PS50021"/>
    </source>
</evidence>
<evidence type="ECO:0000256" key="9">
    <source>
        <dbReference type="PROSITE-ProRule" id="PRU00576"/>
    </source>
</evidence>
<dbReference type="SMR" id="A2DKU3"/>
<evidence type="ECO:0000256" key="2">
    <source>
        <dbReference type="ARBA" id="ARBA00010729"/>
    </source>
</evidence>
<dbReference type="GO" id="GO:0051010">
    <property type="term" value="F:microtubule plus-end binding"/>
    <property type="evidence" value="ECO:0000318"/>
    <property type="project" value="GO_Central"/>
</dbReference>
<dbReference type="GO" id="GO:0051301">
    <property type="term" value="P:cell division"/>
    <property type="evidence" value="ECO:0007669"/>
    <property type="project" value="UniProtKB-KW"/>
</dbReference>
<dbReference type="OMA" id="HTHWIKH"/>
<comment type="subcellular location">
    <subcellularLocation>
        <location evidence="1">Cytoplasm</location>
        <location evidence="1">Cytoskeleton</location>
    </subcellularLocation>
</comment>
<dbReference type="GO" id="GO:0051233">
    <property type="term" value="C:spindle midzone"/>
    <property type="evidence" value="ECO:0000318"/>
    <property type="project" value="GO_Central"/>
</dbReference>
<dbReference type="Pfam" id="PF00307">
    <property type="entry name" value="CH"/>
    <property type="match status" value="1"/>
</dbReference>
<keyword evidence="8" id="KW-0131">Cell cycle</keyword>
<dbReference type="GO" id="GO:0005881">
    <property type="term" value="C:cytoplasmic microtubule"/>
    <property type="evidence" value="ECO:0000318"/>
    <property type="project" value="GO_Central"/>
</dbReference>
<evidence type="ECO:0000256" key="5">
    <source>
        <dbReference type="ARBA" id="ARBA00022701"/>
    </source>
</evidence>
<reference evidence="14" key="1">
    <citation type="submission" date="2006-10" db="EMBL/GenBank/DDBJ databases">
        <authorList>
            <person name="Amadeo P."/>
            <person name="Zhao Q."/>
            <person name="Wortman J."/>
            <person name="Fraser-Liggett C."/>
            <person name="Carlton J."/>
        </authorList>
    </citation>
    <scope>NUCLEOTIDE SEQUENCE</scope>
    <source>
        <strain evidence="14">G3</strain>
    </source>
</reference>
<evidence type="ECO:0000256" key="10">
    <source>
        <dbReference type="SAM" id="Coils"/>
    </source>
</evidence>
<dbReference type="PROSITE" id="PS51230">
    <property type="entry name" value="EB1_C"/>
    <property type="match status" value="1"/>
</dbReference>
<proteinExistence type="inferred from homology"/>
<dbReference type="InterPro" id="IPR036133">
    <property type="entry name" value="EB1_C_sf"/>
</dbReference>
<feature type="region of interest" description="Disordered" evidence="11">
    <location>
        <begin position="115"/>
        <end position="211"/>
    </location>
</feature>
<keyword evidence="4" id="KW-0132">Cell division</keyword>
<dbReference type="InterPro" id="IPR027328">
    <property type="entry name" value="MAPRE"/>
</dbReference>
<dbReference type="GO" id="GO:0035371">
    <property type="term" value="C:microtubule plus-end"/>
    <property type="evidence" value="ECO:0000318"/>
    <property type="project" value="GO_Central"/>
</dbReference>
<feature type="compositionally biased region" description="Basic residues" evidence="11">
    <location>
        <begin position="119"/>
        <end position="134"/>
    </location>
</feature>
<dbReference type="InterPro" id="IPR004953">
    <property type="entry name" value="EB1_C"/>
</dbReference>
<evidence type="ECO:0000256" key="11">
    <source>
        <dbReference type="SAM" id="MobiDB-lite"/>
    </source>
</evidence>
<accession>A2DKU3</accession>
<dbReference type="GO" id="GO:0031110">
    <property type="term" value="P:regulation of microtubule polymerization or depolymerization"/>
    <property type="evidence" value="ECO:0000318"/>
    <property type="project" value="GO_Central"/>
</dbReference>
<keyword evidence="10" id="KW-0175">Coiled coil</keyword>
<dbReference type="Proteomes" id="UP000001542">
    <property type="component" value="Unassembled WGS sequence"/>
</dbReference>
<evidence type="ECO:0000256" key="3">
    <source>
        <dbReference type="ARBA" id="ARBA00022490"/>
    </source>
</evidence>
<dbReference type="GO" id="GO:0005815">
    <property type="term" value="C:microtubule organizing center"/>
    <property type="evidence" value="ECO:0000318"/>
    <property type="project" value="GO_Central"/>
</dbReference>
<dbReference type="CDD" id="cd00014">
    <property type="entry name" value="CH_SF"/>
    <property type="match status" value="1"/>
</dbReference>
<gene>
    <name evidence="14" type="ORF">TVAG_146390</name>
</gene>
<organism evidence="14 15">
    <name type="scientific">Trichomonas vaginalis (strain ATCC PRA-98 / G3)</name>
    <dbReference type="NCBI Taxonomy" id="412133"/>
    <lineage>
        <taxon>Eukaryota</taxon>
        <taxon>Metamonada</taxon>
        <taxon>Parabasalia</taxon>
        <taxon>Trichomonadida</taxon>
        <taxon>Trichomonadidae</taxon>
        <taxon>Trichomonas</taxon>
    </lineage>
</organism>
<dbReference type="InParanoid" id="A2DKU3"/>
<dbReference type="PANTHER" id="PTHR10623">
    <property type="entry name" value="MICROTUBULE-ASSOCIATED PROTEIN RP/EB FAMILY MEMBER"/>
    <property type="match status" value="1"/>
</dbReference>
<evidence type="ECO:0000313" key="15">
    <source>
        <dbReference type="Proteomes" id="UP000001542"/>
    </source>
</evidence>
<evidence type="ECO:0000256" key="4">
    <source>
        <dbReference type="ARBA" id="ARBA00022618"/>
    </source>
</evidence>
<feature type="domain" description="Calponin-homology (CH)" evidence="12">
    <location>
        <begin position="6"/>
        <end position="108"/>
    </location>
</feature>
<comment type="similarity">
    <text evidence="2">Belongs to the MAPRE family.</text>
</comment>
<dbReference type="InterPro" id="IPR001715">
    <property type="entry name" value="CH_dom"/>
</dbReference>
<dbReference type="RefSeq" id="XP_001579882.1">
    <property type="nucleotide sequence ID" value="XM_001579832.1"/>
</dbReference>
<dbReference type="KEGG" id="tva:5464428"/>
<dbReference type="SUPFAM" id="SSF140612">
    <property type="entry name" value="EB1 dimerisation domain-like"/>
    <property type="match status" value="1"/>
</dbReference>
<dbReference type="Gene3D" id="1.20.5.1430">
    <property type="match status" value="1"/>
</dbReference>
<dbReference type="SUPFAM" id="SSF47576">
    <property type="entry name" value="Calponin-homology domain, CH-domain"/>
    <property type="match status" value="1"/>
</dbReference>
<dbReference type="FunFam" id="1.10.418.10:FF:000028">
    <property type="entry name" value="RP/EB family microtubule-associated protein"/>
    <property type="match status" value="1"/>
</dbReference>
<evidence type="ECO:0000256" key="6">
    <source>
        <dbReference type="ARBA" id="ARBA00022776"/>
    </source>
</evidence>